<comment type="caution">
    <text evidence="2">The sequence shown here is derived from an EMBL/GenBank/DDBJ whole genome shotgun (WGS) entry which is preliminary data.</text>
</comment>
<evidence type="ECO:0000313" key="2">
    <source>
        <dbReference type="EMBL" id="KXH36071.1"/>
    </source>
</evidence>
<feature type="region of interest" description="Disordered" evidence="1">
    <location>
        <begin position="312"/>
        <end position="365"/>
    </location>
</feature>
<evidence type="ECO:0008006" key="4">
    <source>
        <dbReference type="Google" id="ProtNLM"/>
    </source>
</evidence>
<name>A0A135SJK9_9PEZI</name>
<dbReference type="AlphaFoldDB" id="A0A135SJK9"/>
<keyword evidence="3" id="KW-1185">Reference proteome</keyword>
<sequence length="365" mass="41239">MQGIRRSQCYGEPEKPIGGVAPKGRLFFNGEPLWRRGDGTIGPGHPLGYTRAVDESNGALAWKDPYGNWISDVQGNKIDTLTPSIEIRLLASSNSGPYIFLFQSKIIAARGRPAFLREVPSLYENVLELQLPDCIVDEAALPKNVILKIEYPKDRDLFDPPKTALFDNEAFIYDRLQPLQGSVIPRYLGLASITGRRAHLLSDIGGMSMVKKELLRTDPATNFEEMISVSLRLIRQHGVRLKDLHSSNVHLCGDALCIVDLEHAQLIPSDLSYEEKEEEEDRLREQVRHFVDNIQARRDNEKRMIELHRHPPWRFKSPRPKKRKEATKGKKVDKPREVTGGHGVVVERPNFRRASGSSSDIIVDG</sequence>
<proteinExistence type="predicted"/>
<accession>A0A135SJK9</accession>
<organism evidence="2 3">
    <name type="scientific">Colletotrichum simmondsii</name>
    <dbReference type="NCBI Taxonomy" id="703756"/>
    <lineage>
        <taxon>Eukaryota</taxon>
        <taxon>Fungi</taxon>
        <taxon>Dikarya</taxon>
        <taxon>Ascomycota</taxon>
        <taxon>Pezizomycotina</taxon>
        <taxon>Sordariomycetes</taxon>
        <taxon>Hypocreomycetidae</taxon>
        <taxon>Glomerellales</taxon>
        <taxon>Glomerellaceae</taxon>
        <taxon>Colletotrichum</taxon>
        <taxon>Colletotrichum acutatum species complex</taxon>
    </lineage>
</organism>
<gene>
    <name evidence="2" type="ORF">CSIM01_13615</name>
</gene>
<evidence type="ECO:0000313" key="3">
    <source>
        <dbReference type="Proteomes" id="UP000070328"/>
    </source>
</evidence>
<feature type="compositionally biased region" description="Basic and acidic residues" evidence="1">
    <location>
        <begin position="326"/>
        <end position="339"/>
    </location>
</feature>
<feature type="compositionally biased region" description="Polar residues" evidence="1">
    <location>
        <begin position="355"/>
        <end position="365"/>
    </location>
</feature>
<dbReference type="EMBL" id="JFBX01000547">
    <property type="protein sequence ID" value="KXH36071.1"/>
    <property type="molecule type" value="Genomic_DNA"/>
</dbReference>
<dbReference type="Proteomes" id="UP000070328">
    <property type="component" value="Unassembled WGS sequence"/>
</dbReference>
<protein>
    <recommendedName>
        <fullName evidence="4">Protein kinase domain-containing protein</fullName>
    </recommendedName>
</protein>
<dbReference type="OrthoDB" id="4847384at2759"/>
<feature type="compositionally biased region" description="Basic residues" evidence="1">
    <location>
        <begin position="312"/>
        <end position="325"/>
    </location>
</feature>
<dbReference type="SUPFAM" id="SSF56112">
    <property type="entry name" value="Protein kinase-like (PK-like)"/>
    <property type="match status" value="1"/>
</dbReference>
<evidence type="ECO:0000256" key="1">
    <source>
        <dbReference type="SAM" id="MobiDB-lite"/>
    </source>
</evidence>
<reference evidence="2 3" key="1">
    <citation type="submission" date="2014-02" db="EMBL/GenBank/DDBJ databases">
        <title>The genome sequence of Colletotrichum simmondsii CBS122122.</title>
        <authorList>
            <person name="Baroncelli R."/>
            <person name="Thon M.R."/>
        </authorList>
    </citation>
    <scope>NUCLEOTIDE SEQUENCE [LARGE SCALE GENOMIC DNA]</scope>
    <source>
        <strain evidence="2 3">CBS122122</strain>
    </source>
</reference>
<dbReference type="InterPro" id="IPR011009">
    <property type="entry name" value="Kinase-like_dom_sf"/>
</dbReference>